<dbReference type="RefSeq" id="WP_092039656.1">
    <property type="nucleotide sequence ID" value="NZ_FOOK01000025.1"/>
</dbReference>
<keyword evidence="5" id="KW-0547">Nucleotide-binding</keyword>
<dbReference type="GO" id="GO:0042626">
    <property type="term" value="F:ATPase-coupled transmembrane transporter activity"/>
    <property type="evidence" value="ECO:0007669"/>
    <property type="project" value="TreeGrafter"/>
</dbReference>
<dbReference type="SMART" id="SM00382">
    <property type="entry name" value="AAA"/>
    <property type="match status" value="1"/>
</dbReference>
<keyword evidence="11" id="KW-1185">Reference proteome</keyword>
<reference evidence="10 11" key="1">
    <citation type="submission" date="2016-10" db="EMBL/GenBank/DDBJ databases">
        <authorList>
            <person name="de Groot N.N."/>
        </authorList>
    </citation>
    <scope>NUCLEOTIDE SEQUENCE [LARGE SCALE GENOMIC DNA]</scope>
    <source>
        <strain evidence="10 11">DSM 44945</strain>
    </source>
</reference>
<evidence type="ECO:0000256" key="8">
    <source>
        <dbReference type="ARBA" id="ARBA00023136"/>
    </source>
</evidence>
<keyword evidence="4" id="KW-1003">Cell membrane</keyword>
<evidence type="ECO:0000256" key="7">
    <source>
        <dbReference type="ARBA" id="ARBA00022967"/>
    </source>
</evidence>
<evidence type="ECO:0000313" key="10">
    <source>
        <dbReference type="EMBL" id="SFG29584.1"/>
    </source>
</evidence>
<dbReference type="OrthoDB" id="9784332at2"/>
<proteinExistence type="inferred from homology"/>
<dbReference type="AlphaFoldDB" id="A0A1I2QMH6"/>
<dbReference type="FunFam" id="3.40.50.300:FF:000224">
    <property type="entry name" value="Energy-coupling factor transporter ATP-binding protein EcfA"/>
    <property type="match status" value="1"/>
</dbReference>
<feature type="domain" description="ABC transporter" evidence="9">
    <location>
        <begin position="4"/>
        <end position="236"/>
    </location>
</feature>
<evidence type="ECO:0000256" key="4">
    <source>
        <dbReference type="ARBA" id="ARBA00022475"/>
    </source>
</evidence>
<name>A0A1I2QMH6_9BACL</name>
<dbReference type="GO" id="GO:0015087">
    <property type="term" value="F:cobalt ion transmembrane transporter activity"/>
    <property type="evidence" value="ECO:0007669"/>
    <property type="project" value="UniProtKB-ARBA"/>
</dbReference>
<dbReference type="InterPro" id="IPR003439">
    <property type="entry name" value="ABC_transporter-like_ATP-bd"/>
</dbReference>
<dbReference type="Gene3D" id="3.40.50.300">
    <property type="entry name" value="P-loop containing nucleotide triphosphate hydrolases"/>
    <property type="match status" value="1"/>
</dbReference>
<dbReference type="STRING" id="201973.SAMN04488025_1256"/>
<dbReference type="EMBL" id="FOOK01000025">
    <property type="protein sequence ID" value="SFG29584.1"/>
    <property type="molecule type" value="Genomic_DNA"/>
</dbReference>
<evidence type="ECO:0000256" key="3">
    <source>
        <dbReference type="ARBA" id="ARBA00022448"/>
    </source>
</evidence>
<evidence type="ECO:0000256" key="1">
    <source>
        <dbReference type="ARBA" id="ARBA00004202"/>
    </source>
</evidence>
<organism evidence="10 11">
    <name type="scientific">Planifilum fulgidum</name>
    <dbReference type="NCBI Taxonomy" id="201973"/>
    <lineage>
        <taxon>Bacteria</taxon>
        <taxon>Bacillati</taxon>
        <taxon>Bacillota</taxon>
        <taxon>Bacilli</taxon>
        <taxon>Bacillales</taxon>
        <taxon>Thermoactinomycetaceae</taxon>
        <taxon>Planifilum</taxon>
    </lineage>
</organism>
<evidence type="ECO:0000313" key="11">
    <source>
        <dbReference type="Proteomes" id="UP000198661"/>
    </source>
</evidence>
<evidence type="ECO:0000259" key="9">
    <source>
        <dbReference type="PROSITE" id="PS50893"/>
    </source>
</evidence>
<evidence type="ECO:0000256" key="5">
    <source>
        <dbReference type="ARBA" id="ARBA00022741"/>
    </source>
</evidence>
<dbReference type="InterPro" id="IPR003593">
    <property type="entry name" value="AAA+_ATPase"/>
</dbReference>
<evidence type="ECO:0000256" key="6">
    <source>
        <dbReference type="ARBA" id="ARBA00022840"/>
    </source>
</evidence>
<dbReference type="Pfam" id="PF00005">
    <property type="entry name" value="ABC_tran"/>
    <property type="match status" value="1"/>
</dbReference>
<dbReference type="SUPFAM" id="SSF52540">
    <property type="entry name" value="P-loop containing nucleoside triphosphate hydrolases"/>
    <property type="match status" value="1"/>
</dbReference>
<gene>
    <name evidence="10" type="ORF">SAMN04488025_1256</name>
</gene>
<keyword evidence="6 10" id="KW-0067">ATP-binding</keyword>
<accession>A0A1I2QMH6</accession>
<keyword evidence="8" id="KW-0472">Membrane</keyword>
<sequence>MIRIAVKDLSFSYRPGEEVLKGITLEFDGRSTAIVGQNGSGKTTFAKLLKGLLKPTRGEISILGRPANQMTAAALAPYIGLVFQNPNDQIFKSTVLDEVMFGPLNIGEDLERAKEKARQALEMVGLGDRAAENPQDLGLSEKKRVCIASIVAMEPEILILDEPTIAQDHAGVAIVRRVIGELKERGKLVMAILHDMDFVAGNFERVIVFHRGTVLADGNPREIFSRRELLERTGLEAPHITRLGWSLGRRETYLTEAEFIQAMRMERGKGR</sequence>
<dbReference type="PANTHER" id="PTHR43553:SF24">
    <property type="entry name" value="ENERGY-COUPLING FACTOR TRANSPORTER ATP-BINDING PROTEIN ECFA1"/>
    <property type="match status" value="1"/>
</dbReference>
<dbReference type="PANTHER" id="PTHR43553">
    <property type="entry name" value="HEAVY METAL TRANSPORTER"/>
    <property type="match status" value="1"/>
</dbReference>
<dbReference type="GO" id="GO:0043190">
    <property type="term" value="C:ATP-binding cassette (ABC) transporter complex"/>
    <property type="evidence" value="ECO:0007669"/>
    <property type="project" value="TreeGrafter"/>
</dbReference>
<dbReference type="InterPro" id="IPR050095">
    <property type="entry name" value="ECF_ABC_transporter_ATP-bd"/>
</dbReference>
<dbReference type="PROSITE" id="PS50893">
    <property type="entry name" value="ABC_TRANSPORTER_2"/>
    <property type="match status" value="1"/>
</dbReference>
<keyword evidence="7" id="KW-1278">Translocase</keyword>
<evidence type="ECO:0000256" key="2">
    <source>
        <dbReference type="ARBA" id="ARBA00005417"/>
    </source>
</evidence>
<dbReference type="InterPro" id="IPR027417">
    <property type="entry name" value="P-loop_NTPase"/>
</dbReference>
<dbReference type="GO" id="GO:0005524">
    <property type="term" value="F:ATP binding"/>
    <property type="evidence" value="ECO:0007669"/>
    <property type="project" value="UniProtKB-KW"/>
</dbReference>
<keyword evidence="3" id="KW-0813">Transport</keyword>
<dbReference type="GO" id="GO:0016887">
    <property type="term" value="F:ATP hydrolysis activity"/>
    <property type="evidence" value="ECO:0007669"/>
    <property type="project" value="InterPro"/>
</dbReference>
<dbReference type="InterPro" id="IPR015856">
    <property type="entry name" value="ABC_transpr_CbiO/EcfA_su"/>
</dbReference>
<comment type="similarity">
    <text evidence="2">Belongs to the ABC transporter superfamily.</text>
</comment>
<dbReference type="Proteomes" id="UP000198661">
    <property type="component" value="Unassembled WGS sequence"/>
</dbReference>
<comment type="subcellular location">
    <subcellularLocation>
        <location evidence="1">Cell membrane</location>
        <topology evidence="1">Peripheral membrane protein</topology>
    </subcellularLocation>
</comment>
<protein>
    <submittedName>
        <fullName evidence="10">Energy-coupling factor transport system ATP-binding protein</fullName>
    </submittedName>
</protein>
<dbReference type="CDD" id="cd03225">
    <property type="entry name" value="ABC_cobalt_CbiO_domain1"/>
    <property type="match status" value="1"/>
</dbReference>